<dbReference type="RefSeq" id="WP_253304964.1">
    <property type="nucleotide sequence ID" value="NZ_CP099582.1"/>
</dbReference>
<reference evidence="1" key="1">
    <citation type="journal article" date="1998" name="Int. J. Syst. Bacteriol. 48 Pt">
        <title>Thermococcus guaymasensis sp. nov. and Thermococcus aggregans sp. nov., two novel thermophilic archaea isolated from the Guaymas Basin hydrothermal vent site.</title>
        <authorList>
            <person name="Canganella F."/>
            <person name="Jones W.J."/>
            <person name="Gambacorta A."/>
            <person name="Antranikian G."/>
        </authorList>
    </citation>
    <scope>NUCLEOTIDE SEQUENCE</scope>
    <source>
        <strain evidence="1">TY</strain>
    </source>
</reference>
<keyword evidence="2" id="KW-1185">Reference proteome</keyword>
<dbReference type="EMBL" id="CP099582">
    <property type="protein sequence ID" value="USS41023.1"/>
    <property type="molecule type" value="Genomic_DNA"/>
</dbReference>
<reference evidence="1" key="2">
    <citation type="submission" date="2022-06" db="EMBL/GenBank/DDBJ databases">
        <authorList>
            <person name="Park Y.-J."/>
        </authorList>
    </citation>
    <scope>NUCLEOTIDE SEQUENCE</scope>
    <source>
        <strain evidence="1">TY</strain>
    </source>
</reference>
<protein>
    <submittedName>
        <fullName evidence="1">Uncharacterized protein</fullName>
    </submittedName>
</protein>
<dbReference type="Proteomes" id="UP001055732">
    <property type="component" value="Chromosome"/>
</dbReference>
<evidence type="ECO:0000313" key="1">
    <source>
        <dbReference type="EMBL" id="USS41023.1"/>
    </source>
</evidence>
<dbReference type="KEGG" id="tagg:NF865_02045"/>
<dbReference type="AlphaFoldDB" id="A0A9E7MY34"/>
<evidence type="ECO:0000313" key="2">
    <source>
        <dbReference type="Proteomes" id="UP001055732"/>
    </source>
</evidence>
<organism evidence="1 2">
    <name type="scientific">Thermococcus aggregans</name>
    <dbReference type="NCBI Taxonomy" id="110163"/>
    <lineage>
        <taxon>Archaea</taxon>
        <taxon>Methanobacteriati</taxon>
        <taxon>Methanobacteriota</taxon>
        <taxon>Thermococci</taxon>
        <taxon>Thermococcales</taxon>
        <taxon>Thermococcaceae</taxon>
        <taxon>Thermococcus</taxon>
    </lineage>
</organism>
<gene>
    <name evidence="1" type="ORF">NF865_02045</name>
</gene>
<name>A0A9E7MY34_THEAG</name>
<accession>A0A9E7MY34</accession>
<sequence length="122" mass="13884">MYITADVLEELLERAKFSLILLTSGAEVLELFVVFKEGKPRGLLGFGKSAEKEELKLLSKRLEVPAWIVQRRKGKYVMTNIDTGEKIVLEENEVDAFIDLVFLGFCFYFSCYAYRSLLAFGG</sequence>
<proteinExistence type="predicted"/>